<dbReference type="STRING" id="1618207.UM93_11160"/>
<dbReference type="Gene3D" id="3.20.20.70">
    <property type="entry name" value="Aldolase class I"/>
    <property type="match status" value="1"/>
</dbReference>
<dbReference type="PANTHER" id="PTHR10578">
    <property type="entry name" value="S -2-HYDROXY-ACID OXIDASE-RELATED"/>
    <property type="match status" value="1"/>
</dbReference>
<comment type="similarity">
    <text evidence="5">Belongs to the FMN-dependent alpha-hydroxy acid dehydrogenase family.</text>
</comment>
<keyword evidence="4" id="KW-0560">Oxidoreductase</keyword>
<evidence type="ECO:0000259" key="8">
    <source>
        <dbReference type="PROSITE" id="PS51349"/>
    </source>
</evidence>
<feature type="binding site" evidence="7">
    <location>
        <position position="302"/>
    </location>
    <ligand>
        <name>FMN</name>
        <dbReference type="ChEBI" id="CHEBI:58210"/>
    </ligand>
</feature>
<dbReference type="CDD" id="cd02809">
    <property type="entry name" value="alpha_hydroxyacid_oxid_FMN"/>
    <property type="match status" value="1"/>
</dbReference>
<protein>
    <submittedName>
        <fullName evidence="9">Lactate dehydrogenase</fullName>
    </submittedName>
</protein>
<evidence type="ECO:0000256" key="2">
    <source>
        <dbReference type="ARBA" id="ARBA00022630"/>
    </source>
</evidence>
<dbReference type="RefSeq" id="WP_052663755.1">
    <property type="nucleotide sequence ID" value="NZ_CP011005.1"/>
</dbReference>
<feature type="binding site" evidence="7">
    <location>
        <position position="140"/>
    </location>
    <ligand>
        <name>FMN</name>
        <dbReference type="ChEBI" id="CHEBI:58210"/>
    </ligand>
</feature>
<feature type="binding site" evidence="7">
    <location>
        <position position="304"/>
    </location>
    <ligand>
        <name>glyoxylate</name>
        <dbReference type="ChEBI" id="CHEBI:36655"/>
    </ligand>
</feature>
<dbReference type="InterPro" id="IPR037396">
    <property type="entry name" value="FMN_HAD"/>
</dbReference>
<evidence type="ECO:0000256" key="4">
    <source>
        <dbReference type="ARBA" id="ARBA00023002"/>
    </source>
</evidence>
<feature type="binding site" evidence="7">
    <location>
        <position position="164"/>
    </location>
    <ligand>
        <name>glyoxylate</name>
        <dbReference type="ChEBI" id="CHEBI:36655"/>
    </ligand>
</feature>
<feature type="binding site" evidence="7">
    <location>
        <position position="190"/>
    </location>
    <ligand>
        <name>FMN</name>
        <dbReference type="ChEBI" id="CHEBI:58210"/>
    </ligand>
</feature>
<proteinExistence type="inferred from homology"/>
<reference evidence="9 10" key="1">
    <citation type="journal article" date="2015" name="Genome Announc.">
        <title>Complete Genome Sequencing of Protease-Producing Novel Arthrobacter sp. Strain IHBB 11108 Using PacBio Single-Molecule Real-Time Sequencing Technology.</title>
        <authorList>
            <person name="Kiran S."/>
            <person name="Swarnkar M.K."/>
            <person name="Pal M."/>
            <person name="Thakur R."/>
            <person name="Tewari R."/>
            <person name="Singh A.K."/>
            <person name="Gulati A."/>
        </authorList>
    </citation>
    <scope>NUCLEOTIDE SEQUENCE [LARGE SCALE GENOMIC DNA]</scope>
    <source>
        <strain evidence="9 10">IHBB 11108</strain>
    </source>
</reference>
<dbReference type="EMBL" id="CP011005">
    <property type="protein sequence ID" value="AJT41933.1"/>
    <property type="molecule type" value="Genomic_DNA"/>
</dbReference>
<feature type="binding site" evidence="7">
    <location>
        <position position="58"/>
    </location>
    <ligand>
        <name>glyoxylate</name>
        <dbReference type="ChEBI" id="CHEBI:36655"/>
    </ligand>
</feature>
<feature type="binding site" evidence="7">
    <location>
        <begin position="358"/>
        <end position="359"/>
    </location>
    <ligand>
        <name>FMN</name>
        <dbReference type="ChEBI" id="CHEBI:58210"/>
    </ligand>
</feature>
<feature type="binding site" evidence="7">
    <location>
        <begin position="111"/>
        <end position="113"/>
    </location>
    <ligand>
        <name>FMN</name>
        <dbReference type="ChEBI" id="CHEBI:58210"/>
    </ligand>
</feature>
<dbReference type="InterPro" id="IPR013785">
    <property type="entry name" value="Aldolase_TIM"/>
</dbReference>
<evidence type="ECO:0000313" key="9">
    <source>
        <dbReference type="EMBL" id="AJT41933.1"/>
    </source>
</evidence>
<feature type="binding site" evidence="7">
    <location>
        <position position="162"/>
    </location>
    <ligand>
        <name>FMN</name>
        <dbReference type="ChEBI" id="CHEBI:58210"/>
    </ligand>
</feature>
<evidence type="ECO:0000256" key="7">
    <source>
        <dbReference type="PIRSR" id="PIRSR000138-2"/>
    </source>
</evidence>
<evidence type="ECO:0000256" key="5">
    <source>
        <dbReference type="ARBA" id="ARBA00024042"/>
    </source>
</evidence>
<sequence length="412" mass="44926">MTTPPALRRRLPDLASLSELMKFSAPRFGTDARLAKASTIWDLRDIAKRRTPTAAFDYTDGAAEAEVTINRARQAFRALEFRPDVLRDVSEVDLSTTILGGNSSLPVGIAPTGFSRLMQSEGEYAGSAAAAKAGIPFTLSTLGTASAEQVASHCPEGRRWFQLYATADQGKNLELVQRAQEHGFDTIMLTVDTAVGGMRLRDTRNGMTIPPQLTVKTILDASYRPAWWFNFLSRAPLEFASLSSFEGTVSELLSKTFNQGLNYDDLDWLRNNWSGKLLVKGIQTVADAERAVAHGADGVVLSNHGGRQLDRAPLPFHLVPKVRAALGEQPTIVMDTGIMSGGDIIAAIASGADFTLIGRAYLYGLMAGGQRGVERSIEILRSEMLRTMKLLGVTRLSELTPEHVNQRADRFE</sequence>
<dbReference type="KEGG" id="ari:UM93_11160"/>
<keyword evidence="3 7" id="KW-0288">FMN</keyword>
<dbReference type="SUPFAM" id="SSF51395">
    <property type="entry name" value="FMN-linked oxidoreductases"/>
    <property type="match status" value="1"/>
</dbReference>
<keyword evidence="10" id="KW-1185">Reference proteome</keyword>
<dbReference type="PANTHER" id="PTHR10578:SF107">
    <property type="entry name" value="2-HYDROXYACID OXIDASE 1"/>
    <property type="match status" value="1"/>
</dbReference>
<feature type="binding site" evidence="7">
    <location>
        <position position="280"/>
    </location>
    <ligand>
        <name>FMN</name>
        <dbReference type="ChEBI" id="CHEBI:58210"/>
    </ligand>
</feature>
<dbReference type="Proteomes" id="UP000061839">
    <property type="component" value="Chromosome"/>
</dbReference>
<dbReference type="PIRSF" id="PIRSF000138">
    <property type="entry name" value="Al-hdrx_acd_dh"/>
    <property type="match status" value="1"/>
</dbReference>
<dbReference type="FunFam" id="3.20.20.70:FF:000029">
    <property type="entry name" value="L-lactate dehydrogenase"/>
    <property type="match status" value="1"/>
</dbReference>
<evidence type="ECO:0000256" key="1">
    <source>
        <dbReference type="ARBA" id="ARBA00001917"/>
    </source>
</evidence>
<dbReference type="GO" id="GO:0016614">
    <property type="term" value="F:oxidoreductase activity, acting on CH-OH group of donors"/>
    <property type="evidence" value="ECO:0007669"/>
    <property type="project" value="UniProtKB-ARBA"/>
</dbReference>
<dbReference type="AlphaFoldDB" id="A0A0D4C022"/>
<evidence type="ECO:0000313" key="10">
    <source>
        <dbReference type="Proteomes" id="UP000061839"/>
    </source>
</evidence>
<dbReference type="Pfam" id="PF01070">
    <property type="entry name" value="FMN_dh"/>
    <property type="match status" value="1"/>
</dbReference>
<organism evidence="9 10">
    <name type="scientific">Psychromicrobium lacuslunae</name>
    <dbReference type="NCBI Taxonomy" id="1618207"/>
    <lineage>
        <taxon>Bacteria</taxon>
        <taxon>Bacillati</taxon>
        <taxon>Actinomycetota</taxon>
        <taxon>Actinomycetes</taxon>
        <taxon>Micrococcales</taxon>
        <taxon>Micrococcaceae</taxon>
        <taxon>Psychromicrobium</taxon>
    </lineage>
</organism>
<dbReference type="HOGENOM" id="CLU_020639_0_0_11"/>
<dbReference type="PATRIC" id="fig|1618207.4.peg.2261"/>
<dbReference type="OrthoDB" id="9770452at2"/>
<keyword evidence="2 7" id="KW-0285">Flavoprotein</keyword>
<accession>A0A0D4C022</accession>
<feature type="domain" description="FMN hydroxy acid dehydrogenase" evidence="8">
    <location>
        <begin position="32"/>
        <end position="409"/>
    </location>
</feature>
<dbReference type="InterPro" id="IPR012133">
    <property type="entry name" value="Alpha-hydoxy_acid_DH_FMN"/>
</dbReference>
<dbReference type="GO" id="GO:0010181">
    <property type="term" value="F:FMN binding"/>
    <property type="evidence" value="ECO:0007669"/>
    <property type="project" value="InterPro"/>
</dbReference>
<gene>
    <name evidence="9" type="ORF">UM93_11160</name>
</gene>
<dbReference type="PROSITE" id="PS00557">
    <property type="entry name" value="FMN_HYDROXY_ACID_DH_1"/>
    <property type="match status" value="1"/>
</dbReference>
<evidence type="ECO:0000256" key="3">
    <source>
        <dbReference type="ARBA" id="ARBA00022643"/>
    </source>
</evidence>
<comment type="cofactor">
    <cofactor evidence="1">
        <name>FMN</name>
        <dbReference type="ChEBI" id="CHEBI:58210"/>
    </cofactor>
</comment>
<name>A0A0D4C022_9MICC</name>
<feature type="active site" description="Proton acceptor" evidence="6">
    <location>
        <position position="304"/>
    </location>
</feature>
<dbReference type="InterPro" id="IPR000262">
    <property type="entry name" value="FMN-dep_DH"/>
</dbReference>
<feature type="binding site" evidence="7">
    <location>
        <position position="199"/>
    </location>
    <ligand>
        <name>glyoxylate</name>
        <dbReference type="ChEBI" id="CHEBI:36655"/>
    </ligand>
</feature>
<dbReference type="PROSITE" id="PS51349">
    <property type="entry name" value="FMN_HYDROXY_ACID_DH_2"/>
    <property type="match status" value="1"/>
</dbReference>
<feature type="binding site" evidence="7">
    <location>
        <position position="307"/>
    </location>
    <ligand>
        <name>glyoxylate</name>
        <dbReference type="ChEBI" id="CHEBI:36655"/>
    </ligand>
</feature>
<dbReference type="InterPro" id="IPR008259">
    <property type="entry name" value="FMN_hydac_DH_AS"/>
</dbReference>
<evidence type="ECO:0000256" key="6">
    <source>
        <dbReference type="PIRSR" id="PIRSR000138-1"/>
    </source>
</evidence>